<dbReference type="GO" id="GO:0003677">
    <property type="term" value="F:DNA binding"/>
    <property type="evidence" value="ECO:0007669"/>
    <property type="project" value="InterPro"/>
</dbReference>
<evidence type="ECO:0000313" key="2">
    <source>
        <dbReference type="Proteomes" id="UP000321635"/>
    </source>
</evidence>
<dbReference type="SUPFAM" id="SSF47413">
    <property type="entry name" value="lambda repressor-like DNA-binding domains"/>
    <property type="match status" value="1"/>
</dbReference>
<gene>
    <name evidence="1" type="ORF">ANI02nite_30720</name>
</gene>
<accession>A0A511XE11</accession>
<keyword evidence="2" id="KW-1185">Reference proteome</keyword>
<organism evidence="1 2">
    <name type="scientific">Acetobacter nitrogenifigens DSM 23921 = NBRC 105050</name>
    <dbReference type="NCBI Taxonomy" id="1120919"/>
    <lineage>
        <taxon>Bacteria</taxon>
        <taxon>Pseudomonadati</taxon>
        <taxon>Pseudomonadota</taxon>
        <taxon>Alphaproteobacteria</taxon>
        <taxon>Acetobacterales</taxon>
        <taxon>Acetobacteraceae</taxon>
        <taxon>Acetobacter</taxon>
    </lineage>
</organism>
<evidence type="ECO:0000313" key="1">
    <source>
        <dbReference type="EMBL" id="GEN61188.1"/>
    </source>
</evidence>
<protein>
    <recommendedName>
        <fullName evidence="3">Helix-turn-helix domain-containing protein</fullName>
    </recommendedName>
</protein>
<evidence type="ECO:0008006" key="3">
    <source>
        <dbReference type="Google" id="ProtNLM"/>
    </source>
</evidence>
<dbReference type="AlphaFoldDB" id="A0A511XE11"/>
<dbReference type="Gene3D" id="1.10.260.40">
    <property type="entry name" value="lambda repressor-like DNA-binding domains"/>
    <property type="match status" value="1"/>
</dbReference>
<comment type="caution">
    <text evidence="1">The sequence shown here is derived from an EMBL/GenBank/DDBJ whole genome shotgun (WGS) entry which is preliminary data.</text>
</comment>
<dbReference type="Proteomes" id="UP000321635">
    <property type="component" value="Unassembled WGS sequence"/>
</dbReference>
<dbReference type="EMBL" id="BJYF01000029">
    <property type="protein sequence ID" value="GEN61188.1"/>
    <property type="molecule type" value="Genomic_DNA"/>
</dbReference>
<name>A0A511XE11_9PROT</name>
<proteinExistence type="predicted"/>
<dbReference type="InterPro" id="IPR010982">
    <property type="entry name" value="Lambda_DNA-bd_dom_sf"/>
</dbReference>
<sequence length="75" mass="8378">METSSEIIKAAGGVREVARLLNLDWKTVHNWTRVGRRIPPSIWLEFISLPEARCKGIGLNELAQHVSRSVKRGAA</sequence>
<reference evidence="1 2" key="1">
    <citation type="submission" date="2019-07" db="EMBL/GenBank/DDBJ databases">
        <title>Whole genome shotgun sequence of Acetobacter nitrogenifigens NBRC 105050.</title>
        <authorList>
            <person name="Hosoyama A."/>
            <person name="Uohara A."/>
            <person name="Ohji S."/>
            <person name="Ichikawa N."/>
        </authorList>
    </citation>
    <scope>NUCLEOTIDE SEQUENCE [LARGE SCALE GENOMIC DNA]</scope>
    <source>
        <strain evidence="1 2">NBRC 105050</strain>
    </source>
</reference>